<dbReference type="Pfam" id="PF00892">
    <property type="entry name" value="EamA"/>
    <property type="match status" value="2"/>
</dbReference>
<feature type="transmembrane region" description="Helical" evidence="6">
    <location>
        <begin position="40"/>
        <end position="58"/>
    </location>
</feature>
<keyword evidence="3 6" id="KW-0812">Transmembrane</keyword>
<evidence type="ECO:0000256" key="1">
    <source>
        <dbReference type="ARBA" id="ARBA00004141"/>
    </source>
</evidence>
<evidence type="ECO:0000313" key="8">
    <source>
        <dbReference type="EMBL" id="KAG6491780.1"/>
    </source>
</evidence>
<feature type="transmembrane region" description="Helical" evidence="6">
    <location>
        <begin position="270"/>
        <end position="291"/>
    </location>
</feature>
<feature type="transmembrane region" description="Helical" evidence="6">
    <location>
        <begin position="173"/>
        <end position="193"/>
    </location>
</feature>
<evidence type="ECO:0000256" key="6">
    <source>
        <dbReference type="RuleBase" id="RU363077"/>
    </source>
</evidence>
<comment type="caution">
    <text evidence="8">The sequence shown here is derived from an EMBL/GenBank/DDBJ whole genome shotgun (WGS) entry which is preliminary data.</text>
</comment>
<dbReference type="GO" id="GO:0016020">
    <property type="term" value="C:membrane"/>
    <property type="evidence" value="ECO:0007669"/>
    <property type="project" value="UniProtKB-SubCell"/>
</dbReference>
<keyword evidence="4 6" id="KW-1133">Transmembrane helix</keyword>
<feature type="domain" description="EamA" evidence="7">
    <location>
        <begin position="9"/>
        <end position="146"/>
    </location>
</feature>
<sequence length="354" mass="38542">MSEEYKPALAMVAVQFNYAAMALLAKAAFTKGMSPMVFVVYRQAIASLVLAPISFVATRSRGQFGMGVRAFGLVFLVSLVSALSQLLYYQGLEFASSSMATAMNNLTPSITFVMAASLGLEKVELRSMRSMAKVLGTLICVAGAITMAFFKGPRLLAMELIGHMMLQSASNKWIIGSLFLIGSSICWSGWLIMQGSICENYLDPLSLSTWMCCISTIQSAIFTFLLQPSLSAWKMTSLIELFSCLFAGIFGSAVTYYLQSWCISVKGPLFSALFNPLCTVITTIVACIFLHEQLHLGSLIGAVTVVSGLYLVLWSKAEDYEIKSKIPQIAAYDKITVAVEAKVEDDLRKPLIEG</sequence>
<dbReference type="GO" id="GO:0022857">
    <property type="term" value="F:transmembrane transporter activity"/>
    <property type="evidence" value="ECO:0007669"/>
    <property type="project" value="InterPro"/>
</dbReference>
<dbReference type="AlphaFoldDB" id="A0A8J5KT64"/>
<gene>
    <name evidence="8" type="ORF">ZIOFF_046718</name>
</gene>
<evidence type="ECO:0000256" key="5">
    <source>
        <dbReference type="ARBA" id="ARBA00023136"/>
    </source>
</evidence>
<evidence type="ECO:0000313" key="9">
    <source>
        <dbReference type="Proteomes" id="UP000734854"/>
    </source>
</evidence>
<feature type="transmembrane region" description="Helical" evidence="6">
    <location>
        <begin position="132"/>
        <end position="150"/>
    </location>
</feature>
<protein>
    <recommendedName>
        <fullName evidence="6">WAT1-related protein</fullName>
    </recommendedName>
</protein>
<evidence type="ECO:0000259" key="7">
    <source>
        <dbReference type="Pfam" id="PF00892"/>
    </source>
</evidence>
<organism evidence="8 9">
    <name type="scientific">Zingiber officinale</name>
    <name type="common">Ginger</name>
    <name type="synonym">Amomum zingiber</name>
    <dbReference type="NCBI Taxonomy" id="94328"/>
    <lineage>
        <taxon>Eukaryota</taxon>
        <taxon>Viridiplantae</taxon>
        <taxon>Streptophyta</taxon>
        <taxon>Embryophyta</taxon>
        <taxon>Tracheophyta</taxon>
        <taxon>Spermatophyta</taxon>
        <taxon>Magnoliopsida</taxon>
        <taxon>Liliopsida</taxon>
        <taxon>Zingiberales</taxon>
        <taxon>Zingiberaceae</taxon>
        <taxon>Zingiber</taxon>
    </lineage>
</organism>
<feature type="transmembrane region" description="Helical" evidence="6">
    <location>
        <begin position="102"/>
        <end position="120"/>
    </location>
</feature>
<dbReference type="OrthoDB" id="1728340at2759"/>
<feature type="transmembrane region" description="Helical" evidence="6">
    <location>
        <begin position="238"/>
        <end position="258"/>
    </location>
</feature>
<feature type="domain" description="EamA" evidence="7">
    <location>
        <begin position="175"/>
        <end position="313"/>
    </location>
</feature>
<dbReference type="PANTHER" id="PTHR31218">
    <property type="entry name" value="WAT1-RELATED PROTEIN"/>
    <property type="match status" value="1"/>
</dbReference>
<keyword evidence="9" id="KW-1185">Reference proteome</keyword>
<accession>A0A8J5KT64</accession>
<comment type="similarity">
    <text evidence="2 6">Belongs to the drug/metabolite transporter (DMT) superfamily. Plant drug/metabolite exporter (P-DME) (TC 2.A.7.4) family.</text>
</comment>
<keyword evidence="5 6" id="KW-0472">Membrane</keyword>
<name>A0A8J5KT64_ZINOF</name>
<dbReference type="InterPro" id="IPR030184">
    <property type="entry name" value="WAT1-related"/>
</dbReference>
<proteinExistence type="inferred from homology"/>
<feature type="transmembrane region" description="Helical" evidence="6">
    <location>
        <begin position="7"/>
        <end position="28"/>
    </location>
</feature>
<evidence type="ECO:0000256" key="2">
    <source>
        <dbReference type="ARBA" id="ARBA00007635"/>
    </source>
</evidence>
<reference evidence="8 9" key="1">
    <citation type="submission" date="2020-08" db="EMBL/GenBank/DDBJ databases">
        <title>Plant Genome Project.</title>
        <authorList>
            <person name="Zhang R.-G."/>
        </authorList>
    </citation>
    <scope>NUCLEOTIDE SEQUENCE [LARGE SCALE GENOMIC DNA]</scope>
    <source>
        <tissue evidence="8">Rhizome</tissue>
    </source>
</reference>
<dbReference type="InterPro" id="IPR000620">
    <property type="entry name" value="EamA_dom"/>
</dbReference>
<dbReference type="EMBL" id="JACMSC010000013">
    <property type="protein sequence ID" value="KAG6491780.1"/>
    <property type="molecule type" value="Genomic_DNA"/>
</dbReference>
<feature type="transmembrane region" description="Helical" evidence="6">
    <location>
        <begin position="297"/>
        <end position="315"/>
    </location>
</feature>
<feature type="transmembrane region" description="Helical" evidence="6">
    <location>
        <begin position="205"/>
        <end position="226"/>
    </location>
</feature>
<feature type="transmembrane region" description="Helical" evidence="6">
    <location>
        <begin position="70"/>
        <end position="90"/>
    </location>
</feature>
<comment type="subcellular location">
    <subcellularLocation>
        <location evidence="1 6">Membrane</location>
        <topology evidence="1 6">Multi-pass membrane protein</topology>
    </subcellularLocation>
</comment>
<dbReference type="Proteomes" id="UP000734854">
    <property type="component" value="Unassembled WGS sequence"/>
</dbReference>
<evidence type="ECO:0000256" key="4">
    <source>
        <dbReference type="ARBA" id="ARBA00022989"/>
    </source>
</evidence>
<evidence type="ECO:0000256" key="3">
    <source>
        <dbReference type="ARBA" id="ARBA00022692"/>
    </source>
</evidence>